<dbReference type="Proteomes" id="UP001056766">
    <property type="component" value="Unassembled WGS sequence"/>
</dbReference>
<sequence length="103" mass="12014">MNIKEFQELLSSIEIYDLIFTDHFKMRVEGRELKQFADIDQLHAILTTEVPKGIVNQEDNKFKIIYGINDKYDAILICAVRSESPVRISLITCIKQEANRRVK</sequence>
<dbReference type="AlphaFoldDB" id="A0A9E4ZEJ0"/>
<reference evidence="1" key="1">
    <citation type="journal article" date="2021" name="mSystems">
        <title>Bacteria and Archaea Synergistically Convert Glycine Betaine to Biogenic Methane in the Formosa Cold Seep of the South China Sea.</title>
        <authorList>
            <person name="Li L."/>
            <person name="Zhang W."/>
            <person name="Zhang S."/>
            <person name="Song L."/>
            <person name="Sun Q."/>
            <person name="Zhang H."/>
            <person name="Xiang H."/>
            <person name="Dong X."/>
        </authorList>
    </citation>
    <scope>NUCLEOTIDE SEQUENCE</scope>
    <source>
        <strain evidence="1">LLY</strain>
    </source>
</reference>
<protein>
    <recommendedName>
        <fullName evidence="3">DUF4258 domain-containing protein</fullName>
    </recommendedName>
</protein>
<evidence type="ECO:0000313" key="1">
    <source>
        <dbReference type="EMBL" id="MCM1986433.1"/>
    </source>
</evidence>
<evidence type="ECO:0008006" key="3">
    <source>
        <dbReference type="Google" id="ProtNLM"/>
    </source>
</evidence>
<organism evidence="1 2">
    <name type="scientific">Methanococcoides seepicolus</name>
    <dbReference type="NCBI Taxonomy" id="2828780"/>
    <lineage>
        <taxon>Archaea</taxon>
        <taxon>Methanobacteriati</taxon>
        <taxon>Methanobacteriota</taxon>
        <taxon>Stenosarchaea group</taxon>
        <taxon>Methanomicrobia</taxon>
        <taxon>Methanosarcinales</taxon>
        <taxon>Methanosarcinaceae</taxon>
        <taxon>Methanococcoides</taxon>
    </lineage>
</organism>
<accession>A0A9E4ZEJ0</accession>
<reference evidence="1" key="2">
    <citation type="submission" date="2021-04" db="EMBL/GenBank/DDBJ databases">
        <authorList>
            <person name="Dong X."/>
        </authorList>
    </citation>
    <scope>NUCLEOTIDE SEQUENCE</scope>
    <source>
        <strain evidence="1">LLY</strain>
    </source>
</reference>
<dbReference type="EMBL" id="JAGSOI010000015">
    <property type="protein sequence ID" value="MCM1986433.1"/>
    <property type="molecule type" value="Genomic_DNA"/>
</dbReference>
<evidence type="ECO:0000313" key="2">
    <source>
        <dbReference type="Proteomes" id="UP001056766"/>
    </source>
</evidence>
<comment type="caution">
    <text evidence="1">The sequence shown here is derived from an EMBL/GenBank/DDBJ whole genome shotgun (WGS) entry which is preliminary data.</text>
</comment>
<dbReference type="RefSeq" id="WP_250867815.1">
    <property type="nucleotide sequence ID" value="NZ_JAGSOI010000015.1"/>
</dbReference>
<name>A0A9E4ZEJ0_9EURY</name>
<gene>
    <name evidence="1" type="ORF">KDK67_05370</name>
</gene>
<proteinExistence type="predicted"/>
<keyword evidence="2" id="KW-1185">Reference proteome</keyword>